<keyword evidence="2" id="KW-0812">Transmembrane</keyword>
<name>A0ABV8YX42_9ACTN</name>
<organism evidence="3 4">
    <name type="scientific">Streptomyces xiangluensis</name>
    <dbReference type="NCBI Taxonomy" id="2665720"/>
    <lineage>
        <taxon>Bacteria</taxon>
        <taxon>Bacillati</taxon>
        <taxon>Actinomycetota</taxon>
        <taxon>Actinomycetes</taxon>
        <taxon>Kitasatosporales</taxon>
        <taxon>Streptomycetaceae</taxon>
        <taxon>Streptomyces</taxon>
    </lineage>
</organism>
<evidence type="ECO:0000256" key="1">
    <source>
        <dbReference type="SAM" id="MobiDB-lite"/>
    </source>
</evidence>
<dbReference type="Proteomes" id="UP001596012">
    <property type="component" value="Unassembled WGS sequence"/>
</dbReference>
<accession>A0ABV8YX42</accession>
<sequence length="285" mass="29360">MSADRETNHDMTHGDVTHSDIALLLADAADEVDIGTAPYQAVVRGGRRRKARRWAVAATATLVIAGSTGSLALAGALNGDGDGAAPAATQSTTVEGRHLYEPARTMLATGRDQGKAWRVVVEVWGAPKDKVEAQGQLDAMGLYGVKPGDVRGPAELVGKGWVFVHLTVGDGDSATVVQGPVEKGDSMSGADIQAYSMPLAAEGSEGAGASRSLVIGKVAPTAQRAVCAWDDETTTVVNRAPRGTETSTDTPSIRPVDGSQPSWFVCVSPKGVGYKSADVPGLVGN</sequence>
<dbReference type="EMBL" id="JBHSFG010000047">
    <property type="protein sequence ID" value="MFC4468468.1"/>
    <property type="molecule type" value="Genomic_DNA"/>
</dbReference>
<evidence type="ECO:0000256" key="2">
    <source>
        <dbReference type="SAM" id="Phobius"/>
    </source>
</evidence>
<dbReference type="RefSeq" id="WP_386346338.1">
    <property type="nucleotide sequence ID" value="NZ_JBHSFG010000047.1"/>
</dbReference>
<keyword evidence="2" id="KW-1133">Transmembrane helix</keyword>
<keyword evidence="4" id="KW-1185">Reference proteome</keyword>
<reference evidence="4" key="1">
    <citation type="journal article" date="2019" name="Int. J. Syst. Evol. Microbiol.">
        <title>The Global Catalogue of Microorganisms (GCM) 10K type strain sequencing project: providing services to taxonomists for standard genome sequencing and annotation.</title>
        <authorList>
            <consortium name="The Broad Institute Genomics Platform"/>
            <consortium name="The Broad Institute Genome Sequencing Center for Infectious Disease"/>
            <person name="Wu L."/>
            <person name="Ma J."/>
        </authorList>
    </citation>
    <scope>NUCLEOTIDE SEQUENCE [LARGE SCALE GENOMIC DNA]</scope>
    <source>
        <strain evidence="4">DT43</strain>
    </source>
</reference>
<proteinExistence type="predicted"/>
<gene>
    <name evidence="3" type="ORF">ACFPH6_28675</name>
</gene>
<protein>
    <submittedName>
        <fullName evidence="3">Uncharacterized protein</fullName>
    </submittedName>
</protein>
<feature type="transmembrane region" description="Helical" evidence="2">
    <location>
        <begin position="54"/>
        <end position="77"/>
    </location>
</feature>
<evidence type="ECO:0000313" key="3">
    <source>
        <dbReference type="EMBL" id="MFC4468468.1"/>
    </source>
</evidence>
<keyword evidence="2" id="KW-0472">Membrane</keyword>
<feature type="region of interest" description="Disordered" evidence="1">
    <location>
        <begin position="237"/>
        <end position="256"/>
    </location>
</feature>
<comment type="caution">
    <text evidence="3">The sequence shown here is derived from an EMBL/GenBank/DDBJ whole genome shotgun (WGS) entry which is preliminary data.</text>
</comment>
<evidence type="ECO:0000313" key="4">
    <source>
        <dbReference type="Proteomes" id="UP001596012"/>
    </source>
</evidence>